<evidence type="ECO:0000313" key="2">
    <source>
        <dbReference type="Proteomes" id="UP001156666"/>
    </source>
</evidence>
<dbReference type="EMBL" id="BSOH01000005">
    <property type="protein sequence ID" value="GLR16296.1"/>
    <property type="molecule type" value="Genomic_DNA"/>
</dbReference>
<keyword evidence="2" id="KW-1185">Reference proteome</keyword>
<reference evidence="1" key="1">
    <citation type="journal article" date="2014" name="Int. J. Syst. Evol. Microbiol.">
        <title>Complete genome sequence of Corynebacterium casei LMG S-19264T (=DSM 44701T), isolated from a smear-ripened cheese.</title>
        <authorList>
            <consortium name="US DOE Joint Genome Institute (JGI-PGF)"/>
            <person name="Walter F."/>
            <person name="Albersmeier A."/>
            <person name="Kalinowski J."/>
            <person name="Ruckert C."/>
        </authorList>
    </citation>
    <scope>NUCLEOTIDE SEQUENCE</scope>
    <source>
        <strain evidence="1">NBRC 108769</strain>
    </source>
</reference>
<sequence length="74" mass="8342">MSFKIVGTAKYMDLGTGFWGIVSDDGNEYLPMPMPDQLKLDGHKVECKAVKIDAMNMFMWGEPVRIVSFKTLNP</sequence>
<accession>A0AA37SP57</accession>
<dbReference type="RefSeq" id="WP_235293097.1">
    <property type="nucleotide sequence ID" value="NZ_BSOH01000005.1"/>
</dbReference>
<protein>
    <submittedName>
        <fullName evidence="1">Uncharacterized protein</fullName>
    </submittedName>
</protein>
<gene>
    <name evidence="1" type="ORF">GCM10007940_09110</name>
</gene>
<proteinExistence type="predicted"/>
<name>A0AA37SP57_9BACT</name>
<dbReference type="Proteomes" id="UP001156666">
    <property type="component" value="Unassembled WGS sequence"/>
</dbReference>
<comment type="caution">
    <text evidence="1">The sequence shown here is derived from an EMBL/GenBank/DDBJ whole genome shotgun (WGS) entry which is preliminary data.</text>
</comment>
<reference evidence="1" key="2">
    <citation type="submission" date="2023-01" db="EMBL/GenBank/DDBJ databases">
        <title>Draft genome sequence of Portibacter lacus strain NBRC 108769.</title>
        <authorList>
            <person name="Sun Q."/>
            <person name="Mori K."/>
        </authorList>
    </citation>
    <scope>NUCLEOTIDE SEQUENCE</scope>
    <source>
        <strain evidence="1">NBRC 108769</strain>
    </source>
</reference>
<dbReference type="AlphaFoldDB" id="A0AA37SP57"/>
<evidence type="ECO:0000313" key="1">
    <source>
        <dbReference type="EMBL" id="GLR16296.1"/>
    </source>
</evidence>
<organism evidence="1 2">
    <name type="scientific">Portibacter lacus</name>
    <dbReference type="NCBI Taxonomy" id="1099794"/>
    <lineage>
        <taxon>Bacteria</taxon>
        <taxon>Pseudomonadati</taxon>
        <taxon>Bacteroidota</taxon>
        <taxon>Saprospiria</taxon>
        <taxon>Saprospirales</taxon>
        <taxon>Haliscomenobacteraceae</taxon>
        <taxon>Portibacter</taxon>
    </lineage>
</organism>